<evidence type="ECO:0000313" key="1">
    <source>
        <dbReference type="EMBL" id="KAJ9126528.1"/>
    </source>
</evidence>
<dbReference type="Proteomes" id="UP001234202">
    <property type="component" value="Unassembled WGS sequence"/>
</dbReference>
<sequence length="209" mass="22536">MTIRNGSKADAGMIGTISFEAHSLCNDWSERCPNVKAQDWVEVQKDLVLQHFDSANDIVVVAEDDKGEVVGYVFGRVLGKGLPGAAKKKSLEGQNTVALGKMSNAGFINSLIDKYGKILWIRDFGVHPDRQGSGNGKALMNYAIEEARGREVNIGLAGASEAVRLYEKLGFVEMAPARFFEGSTIPMTNLMLLELFPIAAQGAASGDRA</sequence>
<gene>
    <name evidence="1" type="ORF">QFC24_001555</name>
</gene>
<accession>A0ACC2XSD0</accession>
<keyword evidence="2" id="KW-1185">Reference proteome</keyword>
<name>A0ACC2XSD0_9TREE</name>
<dbReference type="EMBL" id="JASBWV010000004">
    <property type="protein sequence ID" value="KAJ9126528.1"/>
    <property type="molecule type" value="Genomic_DNA"/>
</dbReference>
<proteinExistence type="predicted"/>
<protein>
    <submittedName>
        <fullName evidence="1">Uncharacterized protein</fullName>
    </submittedName>
</protein>
<reference evidence="1" key="1">
    <citation type="submission" date="2023-04" db="EMBL/GenBank/DDBJ databases">
        <title>Draft Genome sequencing of Naganishia species isolated from polar environments using Oxford Nanopore Technology.</title>
        <authorList>
            <person name="Leo P."/>
            <person name="Venkateswaran K."/>
        </authorList>
    </citation>
    <scope>NUCLEOTIDE SEQUENCE</scope>
    <source>
        <strain evidence="1">DBVPG 5303</strain>
    </source>
</reference>
<organism evidence="1 2">
    <name type="scientific">Naganishia onofrii</name>
    <dbReference type="NCBI Taxonomy" id="1851511"/>
    <lineage>
        <taxon>Eukaryota</taxon>
        <taxon>Fungi</taxon>
        <taxon>Dikarya</taxon>
        <taxon>Basidiomycota</taxon>
        <taxon>Agaricomycotina</taxon>
        <taxon>Tremellomycetes</taxon>
        <taxon>Filobasidiales</taxon>
        <taxon>Filobasidiaceae</taxon>
        <taxon>Naganishia</taxon>
    </lineage>
</organism>
<evidence type="ECO:0000313" key="2">
    <source>
        <dbReference type="Proteomes" id="UP001234202"/>
    </source>
</evidence>
<comment type="caution">
    <text evidence="1">The sequence shown here is derived from an EMBL/GenBank/DDBJ whole genome shotgun (WGS) entry which is preliminary data.</text>
</comment>